<reference evidence="2 3" key="1">
    <citation type="submission" date="2017-06" db="EMBL/GenBank/DDBJ databases">
        <title>A platform for efficient transgenesis in Macrostomum lignano, a flatworm model organism for stem cell research.</title>
        <authorList>
            <person name="Berezikov E."/>
        </authorList>
    </citation>
    <scope>NUCLEOTIDE SEQUENCE [LARGE SCALE GENOMIC DNA]</scope>
    <source>
        <strain evidence="2">DV1</strain>
        <tissue evidence="2">Whole organism</tissue>
    </source>
</reference>
<feature type="region of interest" description="Disordered" evidence="1">
    <location>
        <begin position="136"/>
        <end position="364"/>
    </location>
</feature>
<feature type="compositionally biased region" description="Low complexity" evidence="1">
    <location>
        <begin position="113"/>
        <end position="124"/>
    </location>
</feature>
<dbReference type="Proteomes" id="UP000215902">
    <property type="component" value="Unassembled WGS sequence"/>
</dbReference>
<evidence type="ECO:0000313" key="3">
    <source>
        <dbReference type="Proteomes" id="UP000215902"/>
    </source>
</evidence>
<organism evidence="2 3">
    <name type="scientific">Macrostomum lignano</name>
    <dbReference type="NCBI Taxonomy" id="282301"/>
    <lineage>
        <taxon>Eukaryota</taxon>
        <taxon>Metazoa</taxon>
        <taxon>Spiralia</taxon>
        <taxon>Lophotrochozoa</taxon>
        <taxon>Platyhelminthes</taxon>
        <taxon>Rhabditophora</taxon>
        <taxon>Macrostomorpha</taxon>
        <taxon>Macrostomida</taxon>
        <taxon>Macrostomidae</taxon>
        <taxon>Macrostomum</taxon>
    </lineage>
</organism>
<proteinExistence type="predicted"/>
<dbReference type="OrthoDB" id="8918678at2759"/>
<protein>
    <submittedName>
        <fullName evidence="2">Uncharacterized protein</fullName>
    </submittedName>
</protein>
<feature type="compositionally biased region" description="Pro residues" evidence="1">
    <location>
        <begin position="81"/>
        <end position="94"/>
    </location>
</feature>
<feature type="compositionally biased region" description="Polar residues" evidence="1">
    <location>
        <begin position="19"/>
        <end position="52"/>
    </location>
</feature>
<feature type="compositionally biased region" description="Acidic residues" evidence="1">
    <location>
        <begin position="206"/>
        <end position="218"/>
    </location>
</feature>
<feature type="compositionally biased region" description="Polar residues" evidence="1">
    <location>
        <begin position="255"/>
        <end position="282"/>
    </location>
</feature>
<feature type="compositionally biased region" description="Polar residues" evidence="1">
    <location>
        <begin position="454"/>
        <end position="471"/>
    </location>
</feature>
<gene>
    <name evidence="2" type="ORF">BOX15_Mlig018066g6</name>
</gene>
<keyword evidence="3" id="KW-1185">Reference proteome</keyword>
<feature type="non-terminal residue" evidence="2">
    <location>
        <position position="534"/>
    </location>
</feature>
<dbReference type="EMBL" id="NIVC01000422">
    <property type="protein sequence ID" value="PAA83342.1"/>
    <property type="molecule type" value="Genomic_DNA"/>
</dbReference>
<feature type="region of interest" description="Disordered" evidence="1">
    <location>
        <begin position="415"/>
        <end position="534"/>
    </location>
</feature>
<name>A0A267GDL7_9PLAT</name>
<accession>A0A267GDL7</accession>
<feature type="compositionally biased region" description="Polar residues" evidence="1">
    <location>
        <begin position="480"/>
        <end position="499"/>
    </location>
</feature>
<feature type="region of interest" description="Disordered" evidence="1">
    <location>
        <begin position="1"/>
        <end position="124"/>
    </location>
</feature>
<evidence type="ECO:0000256" key="1">
    <source>
        <dbReference type="SAM" id="MobiDB-lite"/>
    </source>
</evidence>
<sequence length="534" mass="55698">MSFGPGASGGTPPRAPQLYNPTTFASGTAQSANAQSKGWNPFASQPQSSSMYGTPVFPGNYGGAADLDPDNFFSSFGVSSPPKPNSQPPPPPPQAQQYFKPQSAYCDQPDSNAAHQAPVAAPAASTAYAWPTADYRVDDNEDNASGEAGGGDWNDIDLDAESRGGGGGGWEDEIGMLGVASSVDSRNKEYFSSSSSGGGGSSGNGMDEEDEVDDDGEGSSDGVQSDTDSQIAGGEQPPHQVYQPNASAAAVSQADMHQQSVLESFQPDSSAASASQGYQIYQPNLTNPPPDTTNEDTTATHQQQDYPDSNYDRLQNMEQPEDNGESRSTPPPVMGSQEHWQFDEVPSDSQSAPPELFANSAIEQSFLPTPANQAYQLPAVQSAASGHSLTNSLFQQSAPSLAGYLFQPSATIPPASQAYQQSMPPPVSQAYQQSAPPPASQAYQQSMPPPASLAYQQSAPPLASQAYQQSAPTPPPASKAYQQSAPTPPSESQACQQLAPTPPPVSQAYQQSAPTPPPVSQAYQLSAPTPPPVS</sequence>
<dbReference type="STRING" id="282301.A0A267GDL7"/>
<evidence type="ECO:0000313" key="2">
    <source>
        <dbReference type="EMBL" id="PAA83342.1"/>
    </source>
</evidence>
<feature type="compositionally biased region" description="Polar residues" evidence="1">
    <location>
        <begin position="301"/>
        <end position="318"/>
    </location>
</feature>
<comment type="caution">
    <text evidence="2">The sequence shown here is derived from an EMBL/GenBank/DDBJ whole genome shotgun (WGS) entry which is preliminary data.</text>
</comment>
<dbReference type="AlphaFoldDB" id="A0A267GDL7"/>